<proteinExistence type="predicted"/>
<accession>A0A0S4ILJ6</accession>
<dbReference type="VEuPathDB" id="TriTrypDB:BSAL_52085"/>
<keyword evidence="2" id="KW-1185">Reference proteome</keyword>
<dbReference type="AlphaFoldDB" id="A0A0S4ILJ6"/>
<reference evidence="2" key="1">
    <citation type="submission" date="2015-09" db="EMBL/GenBank/DDBJ databases">
        <authorList>
            <consortium name="Pathogen Informatics"/>
        </authorList>
    </citation>
    <scope>NUCLEOTIDE SEQUENCE [LARGE SCALE GENOMIC DNA]</scope>
    <source>
        <strain evidence="2">Lake Konstanz</strain>
    </source>
</reference>
<evidence type="ECO:0000313" key="1">
    <source>
        <dbReference type="EMBL" id="CUE69570.1"/>
    </source>
</evidence>
<gene>
    <name evidence="1" type="ORF">BSAL_52085</name>
</gene>
<evidence type="ECO:0000313" key="2">
    <source>
        <dbReference type="Proteomes" id="UP000051952"/>
    </source>
</evidence>
<dbReference type="EMBL" id="CYKH01000078">
    <property type="protein sequence ID" value="CUE69570.1"/>
    <property type="molecule type" value="Genomic_DNA"/>
</dbReference>
<organism evidence="1 2">
    <name type="scientific">Bodo saltans</name>
    <name type="common">Flagellated protozoan</name>
    <dbReference type="NCBI Taxonomy" id="75058"/>
    <lineage>
        <taxon>Eukaryota</taxon>
        <taxon>Discoba</taxon>
        <taxon>Euglenozoa</taxon>
        <taxon>Kinetoplastea</taxon>
        <taxon>Metakinetoplastina</taxon>
        <taxon>Eubodonida</taxon>
        <taxon>Bodonidae</taxon>
        <taxon>Bodo</taxon>
    </lineage>
</organism>
<dbReference type="Proteomes" id="UP000051952">
    <property type="component" value="Unassembled WGS sequence"/>
</dbReference>
<sequence>MRLHVRAYAPRRIGRDELSVVDKLQMELSQYLDAFTLRRYTSFFFERKKLKD</sequence>
<name>A0A0S4ILJ6_BODSA</name>
<protein>
    <submittedName>
        <fullName evidence="1">Uncharacterized protein</fullName>
    </submittedName>
</protein>